<organism evidence="1 2">
    <name type="scientific">Pseudomonas oryzihabitans</name>
    <dbReference type="NCBI Taxonomy" id="47885"/>
    <lineage>
        <taxon>Bacteria</taxon>
        <taxon>Pseudomonadati</taxon>
        <taxon>Pseudomonadota</taxon>
        <taxon>Gammaproteobacteria</taxon>
        <taxon>Pseudomonadales</taxon>
        <taxon>Pseudomonadaceae</taxon>
        <taxon>Pseudomonas</taxon>
    </lineage>
</organism>
<dbReference type="Proteomes" id="UP001268036">
    <property type="component" value="Unassembled WGS sequence"/>
</dbReference>
<name>A0AAJ2EXF3_9PSED</name>
<dbReference type="RefSeq" id="WP_309758143.1">
    <property type="nucleotide sequence ID" value="NZ_JAVJAF010000001.1"/>
</dbReference>
<protein>
    <submittedName>
        <fullName evidence="1">Uncharacterized protein</fullName>
    </submittedName>
</protein>
<dbReference type="EMBL" id="JAVJAF010000001">
    <property type="protein sequence ID" value="MDR6234416.1"/>
    <property type="molecule type" value="Genomic_DNA"/>
</dbReference>
<comment type="caution">
    <text evidence="1">The sequence shown here is derived from an EMBL/GenBank/DDBJ whole genome shotgun (WGS) entry which is preliminary data.</text>
</comment>
<accession>A0AAJ2EXF3</accession>
<evidence type="ECO:0000313" key="2">
    <source>
        <dbReference type="Proteomes" id="UP001268036"/>
    </source>
</evidence>
<reference evidence="1" key="1">
    <citation type="submission" date="2023-08" db="EMBL/GenBank/DDBJ databases">
        <title>Functional and genomic diversity of the sorghum phyllosphere microbiome.</title>
        <authorList>
            <person name="Shade A."/>
        </authorList>
    </citation>
    <scope>NUCLEOTIDE SEQUENCE</scope>
    <source>
        <strain evidence="1">SORGH_AS_0201</strain>
    </source>
</reference>
<dbReference type="AlphaFoldDB" id="A0AAJ2EXF3"/>
<evidence type="ECO:0000313" key="1">
    <source>
        <dbReference type="EMBL" id="MDR6234416.1"/>
    </source>
</evidence>
<proteinExistence type="predicted"/>
<sequence>MNTYFQIKYGMIILQQQIIHMKKYLSDAQKAALKENGSKGGIATQELRRTLQSFKIKMLVSINEQEKYILTQTLAKKLSLALFSQSVNITELAKHIKFTGNNSKKLSTNLDSLANRLAEKYRSYVDLQMTEQIRKML</sequence>
<gene>
    <name evidence="1" type="ORF">QE440_002157</name>
</gene>